<dbReference type="AlphaFoldDB" id="A0AAW9R813"/>
<name>A0AAW9R813_9GAMM</name>
<keyword evidence="1" id="KW-0175">Coiled coil</keyword>
<keyword evidence="4" id="KW-0808">Transferase</keyword>
<dbReference type="RefSeq" id="WP_337335530.1">
    <property type="nucleotide sequence ID" value="NZ_JBBDHC010000012.1"/>
</dbReference>
<evidence type="ECO:0000256" key="3">
    <source>
        <dbReference type="SAM" id="Phobius"/>
    </source>
</evidence>
<keyword evidence="4" id="KW-0489">Methyltransferase</keyword>
<organism evidence="4 5">
    <name type="scientific">Denitratimonas tolerans</name>
    <dbReference type="NCBI Taxonomy" id="1338420"/>
    <lineage>
        <taxon>Bacteria</taxon>
        <taxon>Pseudomonadati</taxon>
        <taxon>Pseudomonadota</taxon>
        <taxon>Gammaproteobacteria</taxon>
        <taxon>Lysobacterales</taxon>
        <taxon>Lysobacteraceae</taxon>
        <taxon>Denitratimonas</taxon>
    </lineage>
</organism>
<keyword evidence="5" id="KW-1185">Reference proteome</keyword>
<dbReference type="PANTHER" id="PTHR38043">
    <property type="entry name" value="PROTEIN HEMX"/>
    <property type="match status" value="1"/>
</dbReference>
<proteinExistence type="predicted"/>
<dbReference type="GO" id="GO:0004851">
    <property type="term" value="F:uroporphyrin-III C-methyltransferase activity"/>
    <property type="evidence" value="ECO:0007669"/>
    <property type="project" value="UniProtKB-EC"/>
</dbReference>
<dbReference type="PANTHER" id="PTHR38043:SF1">
    <property type="entry name" value="PROTEIN HEMX"/>
    <property type="match status" value="1"/>
</dbReference>
<sequence>MADIDSTDSPPPTDAGASTPRRWPWLLLAIVLVLVAVGARWAFLSLRQSDDQRAETQAENETLRARLADIDRALDQLREGQQRLSQRLDSSSATNQVLREELLGMGERAGLLEDAVARLAQSRMSGESLLRLNEAEFLLAMGAERLSLYADVGAAIQAYSLAEGALAELDDPALATLRQTLAQELIQLRQMPPDPRPPLRAELATLAGELPLLPSSRSGEVSLASPDSSRLAQLLGQLVTVRRVGTQADPLGPAQHQAALAAMALQFELAQAALARPDAAAFQAALDRIAQSGQALFDEGSPAVVDWQARLSAARNTPLLPTPPVLGATLRELRSLRAARSVSTSVPLKPLPPPPAPAGDLPDVEHAVTPSVRPDPLSADEGDEGAVP</sequence>
<dbReference type="InterPro" id="IPR007470">
    <property type="entry name" value="HemX"/>
</dbReference>
<dbReference type="EMBL" id="JBBDHC010000012">
    <property type="protein sequence ID" value="MEJ1249811.1"/>
    <property type="molecule type" value="Genomic_DNA"/>
</dbReference>
<feature type="region of interest" description="Disordered" evidence="2">
    <location>
        <begin position="341"/>
        <end position="388"/>
    </location>
</feature>
<keyword evidence="3" id="KW-1133">Transmembrane helix</keyword>
<evidence type="ECO:0000256" key="1">
    <source>
        <dbReference type="SAM" id="Coils"/>
    </source>
</evidence>
<accession>A0AAW9R813</accession>
<dbReference type="Pfam" id="PF04375">
    <property type="entry name" value="HemX"/>
    <property type="match status" value="1"/>
</dbReference>
<feature type="compositionally biased region" description="Acidic residues" evidence="2">
    <location>
        <begin position="378"/>
        <end position="388"/>
    </location>
</feature>
<evidence type="ECO:0000256" key="2">
    <source>
        <dbReference type="SAM" id="MobiDB-lite"/>
    </source>
</evidence>
<evidence type="ECO:0000313" key="4">
    <source>
        <dbReference type="EMBL" id="MEJ1249811.1"/>
    </source>
</evidence>
<reference evidence="4 5" key="1">
    <citation type="journal article" date="2016" name="Antonie Van Leeuwenhoek">
        <title>Denitratimonas tolerans gen. nov., sp. nov., a denitrifying bacterium isolated from a bioreactor for tannery wastewater treatment.</title>
        <authorList>
            <person name="Han S.I."/>
            <person name="Kim J.O."/>
            <person name="Lee Y.R."/>
            <person name="Ekpeghere K.I."/>
            <person name="Koh S.C."/>
            <person name="Whang K.S."/>
        </authorList>
    </citation>
    <scope>NUCLEOTIDE SEQUENCE [LARGE SCALE GENOMIC DNA]</scope>
    <source>
        <strain evidence="4 5">KACC 17565</strain>
    </source>
</reference>
<protein>
    <submittedName>
        <fullName evidence="4">Uroporphyrinogen-III C-methyltransferase</fullName>
        <ecNumber evidence="4">2.1.1.107</ecNumber>
    </submittedName>
</protein>
<keyword evidence="3" id="KW-0812">Transmembrane</keyword>
<dbReference type="GO" id="GO:0032259">
    <property type="term" value="P:methylation"/>
    <property type="evidence" value="ECO:0007669"/>
    <property type="project" value="UniProtKB-KW"/>
</dbReference>
<comment type="caution">
    <text evidence="4">The sequence shown here is derived from an EMBL/GenBank/DDBJ whole genome shotgun (WGS) entry which is preliminary data.</text>
</comment>
<feature type="transmembrane region" description="Helical" evidence="3">
    <location>
        <begin position="23"/>
        <end position="43"/>
    </location>
</feature>
<dbReference type="Proteomes" id="UP001364472">
    <property type="component" value="Unassembled WGS sequence"/>
</dbReference>
<gene>
    <name evidence="4" type="ORF">WB794_09030</name>
</gene>
<keyword evidence="3" id="KW-0472">Membrane</keyword>
<feature type="coiled-coil region" evidence="1">
    <location>
        <begin position="46"/>
        <end position="87"/>
    </location>
</feature>
<evidence type="ECO:0000313" key="5">
    <source>
        <dbReference type="Proteomes" id="UP001364472"/>
    </source>
</evidence>
<dbReference type="EC" id="2.1.1.107" evidence="4"/>